<feature type="non-terminal residue" evidence="2">
    <location>
        <position position="1"/>
    </location>
</feature>
<reference evidence="2 3" key="1">
    <citation type="submission" date="2022-05" db="EMBL/GenBank/DDBJ databases">
        <authorList>
            <consortium name="Genoscope - CEA"/>
            <person name="William W."/>
        </authorList>
    </citation>
    <scope>NUCLEOTIDE SEQUENCE [LARGE SCALE GENOMIC DNA]</scope>
</reference>
<feature type="transmembrane region" description="Helical" evidence="1">
    <location>
        <begin position="108"/>
        <end position="125"/>
    </location>
</feature>
<evidence type="ECO:0000256" key="1">
    <source>
        <dbReference type="SAM" id="Phobius"/>
    </source>
</evidence>
<feature type="transmembrane region" description="Helical" evidence="1">
    <location>
        <begin position="357"/>
        <end position="376"/>
    </location>
</feature>
<keyword evidence="1" id="KW-0472">Membrane</keyword>
<evidence type="ECO:0000313" key="3">
    <source>
        <dbReference type="Proteomes" id="UP001159427"/>
    </source>
</evidence>
<feature type="transmembrane region" description="Helical" evidence="1">
    <location>
        <begin position="324"/>
        <end position="345"/>
    </location>
</feature>
<sequence length="453" mass="52513">SQKNCLDLHQEFSEKQIQNMGESETGPLLPFVVQQNPPINEGTDHLDPNIASGEMSHPTQWPAPKESGESITDLPLQNIAFGSTEHRSSWFYCALSTICSKIKFIFDSQWPLTCFLAIAFLGFWLPVKRKSIWPLTFVPVFLLLFGVGAHLYFTLTQDHRNYHIGSKMLLSSLWISGFVSYVLALYYFRYQSQEWMRDLRGRQNRAINVALFTGFFLVSWILFGDAYYQVIFDLVNIKATILEDCRHPLACNAVFYTLASSIYWGMYSSVAVCCVFFSLCLVMANDIDKGYRRISTCTGTITDTLVIHQEMRQQIAERVNTIRIWFLIHMLFYVVVFLANIFEWLEAARQLHFVYEYMAQICGTLVVLYKFFFPFLSASYVTWHESTLVQDLNDRLDFLPGETFHSRLDLELFLQQSRRRGYGFRLFKIQITLTIAIFSLLGSVFGLIHNFRS</sequence>
<comment type="caution">
    <text evidence="2">The sequence shown here is derived from an EMBL/GenBank/DDBJ whole genome shotgun (WGS) entry which is preliminary data.</text>
</comment>
<name>A0ABN8LID5_9CNID</name>
<organism evidence="2 3">
    <name type="scientific">Porites evermanni</name>
    <dbReference type="NCBI Taxonomy" id="104178"/>
    <lineage>
        <taxon>Eukaryota</taxon>
        <taxon>Metazoa</taxon>
        <taxon>Cnidaria</taxon>
        <taxon>Anthozoa</taxon>
        <taxon>Hexacorallia</taxon>
        <taxon>Scleractinia</taxon>
        <taxon>Fungiina</taxon>
        <taxon>Poritidae</taxon>
        <taxon>Porites</taxon>
    </lineage>
</organism>
<dbReference type="EMBL" id="CALNXI010000050">
    <property type="protein sequence ID" value="CAH3016890.1"/>
    <property type="molecule type" value="Genomic_DNA"/>
</dbReference>
<keyword evidence="1" id="KW-1133">Transmembrane helix</keyword>
<keyword evidence="1" id="KW-0812">Transmembrane</keyword>
<feature type="transmembrane region" description="Helical" evidence="1">
    <location>
        <begin position="132"/>
        <end position="153"/>
    </location>
</feature>
<feature type="transmembrane region" description="Helical" evidence="1">
    <location>
        <begin position="426"/>
        <end position="448"/>
    </location>
</feature>
<proteinExistence type="predicted"/>
<feature type="transmembrane region" description="Helical" evidence="1">
    <location>
        <begin position="209"/>
        <end position="228"/>
    </location>
</feature>
<dbReference type="Proteomes" id="UP001159427">
    <property type="component" value="Unassembled WGS sequence"/>
</dbReference>
<keyword evidence="3" id="KW-1185">Reference proteome</keyword>
<feature type="transmembrane region" description="Helical" evidence="1">
    <location>
        <begin position="168"/>
        <end position="188"/>
    </location>
</feature>
<protein>
    <submittedName>
        <fullName evidence="2">Uncharacterized protein</fullName>
    </submittedName>
</protein>
<gene>
    <name evidence="2" type="ORF">PEVE_00033607</name>
</gene>
<evidence type="ECO:0000313" key="2">
    <source>
        <dbReference type="EMBL" id="CAH3016890.1"/>
    </source>
</evidence>
<feature type="transmembrane region" description="Helical" evidence="1">
    <location>
        <begin position="262"/>
        <end position="284"/>
    </location>
</feature>
<accession>A0ABN8LID5</accession>